<reference evidence="2" key="1">
    <citation type="submission" date="2021-09" db="EMBL/GenBank/DDBJ databases">
        <title>Genome analysis of Fictibacillus sp. KIGAM418 isolated from marine sediment.</title>
        <authorList>
            <person name="Seo M.-J."/>
            <person name="Cho E.-S."/>
            <person name="Hwang C.Y."/>
        </authorList>
    </citation>
    <scope>NUCLEOTIDE SEQUENCE</scope>
    <source>
        <strain evidence="2">KIGAM418</strain>
    </source>
</reference>
<comment type="caution">
    <text evidence="2">The sequence shown here is derived from an EMBL/GenBank/DDBJ whole genome shotgun (WGS) entry which is preliminary data.</text>
</comment>
<dbReference type="RefSeq" id="WP_248254958.1">
    <property type="nucleotide sequence ID" value="NZ_JAIWJX010000004.1"/>
</dbReference>
<accession>A0A9X1XER4</accession>
<keyword evidence="1" id="KW-0812">Transmembrane</keyword>
<evidence type="ECO:0000313" key="3">
    <source>
        <dbReference type="Proteomes" id="UP001139011"/>
    </source>
</evidence>
<evidence type="ECO:0000256" key="1">
    <source>
        <dbReference type="SAM" id="Phobius"/>
    </source>
</evidence>
<protein>
    <recommendedName>
        <fullName evidence="4">Type II secretion system protein GspF domain-containing protein</fullName>
    </recommendedName>
</protein>
<organism evidence="2 3">
    <name type="scientific">Fictibacillus marinisediminis</name>
    <dbReference type="NCBI Taxonomy" id="2878389"/>
    <lineage>
        <taxon>Bacteria</taxon>
        <taxon>Bacillati</taxon>
        <taxon>Bacillota</taxon>
        <taxon>Bacilli</taxon>
        <taxon>Bacillales</taxon>
        <taxon>Fictibacillaceae</taxon>
        <taxon>Fictibacillus</taxon>
    </lineage>
</organism>
<dbReference type="AlphaFoldDB" id="A0A9X1XER4"/>
<proteinExistence type="predicted"/>
<dbReference type="Proteomes" id="UP001139011">
    <property type="component" value="Unassembled WGS sequence"/>
</dbReference>
<sequence length="325" mass="37636">MTITVWIIDKGIGYFLYFLVIMTAFFFIRPLVESPIRGTAAQIQYRVRLRKMKAEQQLKLAENREGFIKHLHMLLSTITKDSRKDYTLSFILLTSVLFLFTLLVMIVNLKDIVFSLVIGTFVASLPYLILLIRLRNIRTNVGNDLTPVVQMLIQNYTASNYDVYRALFLTTQQIDNKVLKKVFVRLISDMQISRGEEEIREAVKLFIYTCGNNWSKRLGNIVQKAYLFDERITRALLTLGKQMEDNEEMLEEELSSATDTIMNGWITGPLFIASLFLCKYVSKPYDYLSLQFENKWALLLFILSLSFTIASVVITLLLRSPKNDL</sequence>
<evidence type="ECO:0008006" key="4">
    <source>
        <dbReference type="Google" id="ProtNLM"/>
    </source>
</evidence>
<feature type="transmembrane region" description="Helical" evidence="1">
    <location>
        <begin position="297"/>
        <end position="318"/>
    </location>
</feature>
<name>A0A9X1XER4_9BACL</name>
<keyword evidence="3" id="KW-1185">Reference proteome</keyword>
<feature type="transmembrane region" description="Helical" evidence="1">
    <location>
        <begin position="12"/>
        <end position="32"/>
    </location>
</feature>
<dbReference type="EMBL" id="JAIWJX010000004">
    <property type="protein sequence ID" value="MCK6259597.1"/>
    <property type="molecule type" value="Genomic_DNA"/>
</dbReference>
<keyword evidence="1" id="KW-1133">Transmembrane helix</keyword>
<feature type="transmembrane region" description="Helical" evidence="1">
    <location>
        <begin position="112"/>
        <end position="132"/>
    </location>
</feature>
<gene>
    <name evidence="2" type="ORF">LCY76_23810</name>
</gene>
<evidence type="ECO:0000313" key="2">
    <source>
        <dbReference type="EMBL" id="MCK6259597.1"/>
    </source>
</evidence>
<feature type="transmembrane region" description="Helical" evidence="1">
    <location>
        <begin position="86"/>
        <end position="106"/>
    </location>
</feature>
<keyword evidence="1" id="KW-0472">Membrane</keyword>